<evidence type="ECO:0000256" key="4">
    <source>
        <dbReference type="ARBA" id="ARBA00022898"/>
    </source>
</evidence>
<feature type="modified residue" description="N6-(pyridoxal phosphate)lysine" evidence="12 13">
    <location>
        <position position="65"/>
    </location>
</feature>
<dbReference type="InterPro" id="IPR022644">
    <property type="entry name" value="De-COase2_N"/>
</dbReference>
<dbReference type="HAMAP" id="MF_02120">
    <property type="entry name" value="LysA"/>
    <property type="match status" value="1"/>
</dbReference>
<comment type="pathway">
    <text evidence="8 12 14">Amino-acid biosynthesis; L-lysine biosynthesis via DAP pathway; L-lysine from DL-2,6-diaminopimelate: step 1/1.</text>
</comment>
<evidence type="ECO:0000256" key="3">
    <source>
        <dbReference type="ARBA" id="ARBA00022793"/>
    </source>
</evidence>
<dbReference type="InterPro" id="IPR022653">
    <property type="entry name" value="De-COase2_pyr-phos_BS"/>
</dbReference>
<comment type="similarity">
    <text evidence="9 12">Belongs to the Orn/Lys/Arg decarboxylase class-II family. LysA subfamily.</text>
</comment>
<dbReference type="PRINTS" id="PR01179">
    <property type="entry name" value="ODADCRBXLASE"/>
</dbReference>
<feature type="domain" description="Orn/DAP/Arg decarboxylase 2 C-terminal" evidence="15">
    <location>
        <begin position="35"/>
        <end position="375"/>
    </location>
</feature>
<gene>
    <name evidence="12" type="primary">lysA</name>
    <name evidence="17" type="ordered locus">Dester_0277</name>
</gene>
<feature type="binding site" evidence="12">
    <location>
        <position position="349"/>
    </location>
    <ligand>
        <name>substrate</name>
    </ligand>
</feature>
<evidence type="ECO:0000313" key="17">
    <source>
        <dbReference type="EMBL" id="ADY72934.1"/>
    </source>
</evidence>
<proteinExistence type="inferred from homology"/>
<keyword evidence="4 12" id="KW-0663">Pyridoxal phosphate</keyword>
<dbReference type="InterPro" id="IPR022657">
    <property type="entry name" value="De-COase2_CS"/>
</dbReference>
<reference evidence="17 18" key="1">
    <citation type="journal article" date="2011" name="Stand. Genomic Sci.">
        <title>Complete genome sequence of the thermophilic sulfur-reducer Desulfurobacterium thermolithotrophum type strain (BSA(T)) from a deep-sea hydrothermal vent.</title>
        <authorList>
            <person name="Goker M."/>
            <person name="Daligault H."/>
            <person name="Mwirichia R."/>
            <person name="Lapidus A."/>
            <person name="Lucas S."/>
            <person name="Deshpande S."/>
            <person name="Pagani I."/>
            <person name="Tapia R."/>
            <person name="Cheng J.F."/>
            <person name="Goodwin L."/>
            <person name="Pitluck S."/>
            <person name="Liolios K."/>
            <person name="Ivanova N."/>
            <person name="Mavromatis K."/>
            <person name="Mikhailova N."/>
            <person name="Pati A."/>
            <person name="Chen A."/>
            <person name="Palaniappan K."/>
            <person name="Han C."/>
            <person name="Land M."/>
            <person name="Hauser L."/>
            <person name="Pan C."/>
            <person name="Brambilla E.M."/>
            <person name="Rohde M."/>
            <person name="Spring S."/>
            <person name="Sikorski J."/>
            <person name="Wirth R."/>
            <person name="Detter J.C."/>
            <person name="Woyke T."/>
            <person name="Bristow J."/>
            <person name="Eisen J.A."/>
            <person name="Markowitz V."/>
            <person name="Hugenholtz P."/>
            <person name="Kyrpides N.C."/>
            <person name="Klenk H.P."/>
        </authorList>
    </citation>
    <scope>NUCLEOTIDE SEQUENCE [LARGE SCALE GENOMIC DNA]</scope>
    <source>
        <strain evidence="18">DSM 11699 / BSA</strain>
    </source>
</reference>
<evidence type="ECO:0000256" key="14">
    <source>
        <dbReference type="RuleBase" id="RU003738"/>
    </source>
</evidence>
<feature type="binding site" evidence="12">
    <location>
        <position position="318"/>
    </location>
    <ligand>
        <name>substrate</name>
    </ligand>
</feature>
<dbReference type="OrthoDB" id="9802241at2"/>
<dbReference type="RefSeq" id="WP_013637893.1">
    <property type="nucleotide sequence ID" value="NC_015185.1"/>
</dbReference>
<dbReference type="GO" id="GO:0008836">
    <property type="term" value="F:diaminopimelate decarboxylase activity"/>
    <property type="evidence" value="ECO:0007669"/>
    <property type="project" value="UniProtKB-UniRule"/>
</dbReference>
<dbReference type="PROSITE" id="PS00878">
    <property type="entry name" value="ODR_DC_2_1"/>
    <property type="match status" value="1"/>
</dbReference>
<dbReference type="PRINTS" id="PR01181">
    <property type="entry name" value="DAPDCRBXLASE"/>
</dbReference>
<feature type="domain" description="Orn/DAP/Arg decarboxylase 2 N-terminal" evidence="16">
    <location>
        <begin position="43"/>
        <end position="285"/>
    </location>
</feature>
<evidence type="ECO:0000259" key="15">
    <source>
        <dbReference type="Pfam" id="PF00278"/>
    </source>
</evidence>
<comment type="cofactor">
    <cofactor evidence="1 12 13 14">
        <name>pyridoxal 5'-phosphate</name>
        <dbReference type="ChEBI" id="CHEBI:597326"/>
    </cofactor>
</comment>
<dbReference type="EMBL" id="CP002543">
    <property type="protein sequence ID" value="ADY72934.1"/>
    <property type="molecule type" value="Genomic_DNA"/>
</dbReference>
<evidence type="ECO:0000256" key="10">
    <source>
        <dbReference type="ARBA" id="ARBA00066427"/>
    </source>
</evidence>
<organism evidence="17 18">
    <name type="scientific">Desulfurobacterium thermolithotrophum (strain DSM 11699 / BSA)</name>
    <dbReference type="NCBI Taxonomy" id="868864"/>
    <lineage>
        <taxon>Bacteria</taxon>
        <taxon>Pseudomonadati</taxon>
        <taxon>Aquificota</taxon>
        <taxon>Aquificia</taxon>
        <taxon>Desulfurobacteriales</taxon>
        <taxon>Desulfurobacteriaceae</taxon>
        <taxon>Desulfurobacterium</taxon>
    </lineage>
</organism>
<evidence type="ECO:0000256" key="2">
    <source>
        <dbReference type="ARBA" id="ARBA00022605"/>
    </source>
</evidence>
<evidence type="ECO:0000259" key="16">
    <source>
        <dbReference type="Pfam" id="PF02784"/>
    </source>
</evidence>
<dbReference type="HOGENOM" id="CLU_026444_0_0_0"/>
<evidence type="ECO:0000256" key="6">
    <source>
        <dbReference type="ARBA" id="ARBA00023239"/>
    </source>
</evidence>
<name>F0S1S9_DESTD</name>
<evidence type="ECO:0000256" key="7">
    <source>
        <dbReference type="ARBA" id="ARBA00050464"/>
    </source>
</evidence>
<accession>F0S1S9</accession>
<dbReference type="SUPFAM" id="SSF51419">
    <property type="entry name" value="PLP-binding barrel"/>
    <property type="match status" value="1"/>
</dbReference>
<dbReference type="Pfam" id="PF02784">
    <property type="entry name" value="Orn_Arg_deC_N"/>
    <property type="match status" value="1"/>
</dbReference>
<protein>
    <recommendedName>
        <fullName evidence="11 12">Diaminopimelate decarboxylase</fullName>
        <shortName evidence="12">DAP decarboxylase</shortName>
        <shortName evidence="12">DAPDC</shortName>
        <ecNumber evidence="10 12">4.1.1.20</ecNumber>
    </recommendedName>
</protein>
<evidence type="ECO:0000256" key="1">
    <source>
        <dbReference type="ARBA" id="ARBA00001933"/>
    </source>
</evidence>
<dbReference type="InterPro" id="IPR029066">
    <property type="entry name" value="PLP-binding_barrel"/>
</dbReference>
<dbReference type="FunFam" id="3.20.20.10:FF:000003">
    <property type="entry name" value="Diaminopimelate decarboxylase"/>
    <property type="match status" value="1"/>
</dbReference>
<dbReference type="STRING" id="868864.Dester_0277"/>
<evidence type="ECO:0000313" key="18">
    <source>
        <dbReference type="Proteomes" id="UP000007102"/>
    </source>
</evidence>
<comment type="function">
    <text evidence="12">Specifically catalyzes the decarboxylation of meso-diaminopimelate (meso-DAP) to L-lysine.</text>
</comment>
<feature type="binding site" evidence="12">
    <location>
        <position position="377"/>
    </location>
    <ligand>
        <name>pyridoxal 5'-phosphate</name>
        <dbReference type="ChEBI" id="CHEBI:597326"/>
    </ligand>
</feature>
<feature type="binding site" evidence="12">
    <location>
        <position position="244"/>
    </location>
    <ligand>
        <name>pyridoxal 5'-phosphate</name>
        <dbReference type="ChEBI" id="CHEBI:597326"/>
    </ligand>
</feature>
<dbReference type="InterPro" id="IPR000183">
    <property type="entry name" value="Orn/DAP/Arg_de-COase"/>
</dbReference>
<dbReference type="EC" id="4.1.1.20" evidence="10 12"/>
<dbReference type="FunCoup" id="F0S1S9">
    <property type="interactions" value="340"/>
</dbReference>
<evidence type="ECO:0000256" key="11">
    <source>
        <dbReference type="ARBA" id="ARBA00074972"/>
    </source>
</evidence>
<dbReference type="SUPFAM" id="SSF50621">
    <property type="entry name" value="Alanine racemase C-terminal domain-like"/>
    <property type="match status" value="1"/>
</dbReference>
<feature type="binding site" evidence="12">
    <location>
        <position position="282"/>
    </location>
    <ligand>
        <name>substrate</name>
    </ligand>
</feature>
<dbReference type="InterPro" id="IPR009006">
    <property type="entry name" value="Ala_racemase/Decarboxylase_C"/>
</dbReference>
<keyword evidence="18" id="KW-1185">Reference proteome</keyword>
<dbReference type="GO" id="GO:0009089">
    <property type="term" value="P:lysine biosynthetic process via diaminopimelate"/>
    <property type="evidence" value="ECO:0007669"/>
    <property type="project" value="UniProtKB-UniRule"/>
</dbReference>
<dbReference type="Gene3D" id="3.20.20.10">
    <property type="entry name" value="Alanine racemase"/>
    <property type="match status" value="1"/>
</dbReference>
<evidence type="ECO:0000256" key="13">
    <source>
        <dbReference type="PIRSR" id="PIRSR600183-50"/>
    </source>
</evidence>
<keyword evidence="2 12" id="KW-0028">Amino-acid biosynthesis</keyword>
<dbReference type="NCBIfam" id="TIGR01048">
    <property type="entry name" value="lysA"/>
    <property type="match status" value="1"/>
</dbReference>
<keyword evidence="5 12" id="KW-0457">Lysine biosynthesis</keyword>
<feature type="binding site" evidence="12">
    <location>
        <begin position="279"/>
        <end position="282"/>
    </location>
    <ligand>
        <name>pyridoxal 5'-phosphate</name>
        <dbReference type="ChEBI" id="CHEBI:597326"/>
    </ligand>
</feature>
<dbReference type="InterPro" id="IPR022643">
    <property type="entry name" value="De-COase2_C"/>
</dbReference>
<reference evidence="18" key="2">
    <citation type="submission" date="2011-02" db="EMBL/GenBank/DDBJ databases">
        <title>The complete genome of Desulfurobacterium thermolithotrophum DSM 11699.</title>
        <authorList>
            <consortium name="US DOE Joint Genome Institute (JGI-PGF)"/>
            <person name="Lucas S."/>
            <person name="Copeland A."/>
            <person name="Lapidus A."/>
            <person name="Bruce D."/>
            <person name="Goodwin L."/>
            <person name="Pitluck S."/>
            <person name="Kyrpides N."/>
            <person name="Mavromatis K."/>
            <person name="Pagani I."/>
            <person name="Ivanova N."/>
            <person name="Mikhailova N."/>
            <person name="Daligault H."/>
            <person name="Detter J.C."/>
            <person name="Tapia R."/>
            <person name="Han C."/>
            <person name="Land M."/>
            <person name="Hauser L."/>
            <person name="Markowitz V."/>
            <person name="Cheng J.-F."/>
            <person name="Hugenholtz P."/>
            <person name="Woyke T."/>
            <person name="Wu D."/>
            <person name="Spring S."/>
            <person name="Brambilla E."/>
            <person name="Klenk H.-P."/>
            <person name="Eisen J.A."/>
        </authorList>
    </citation>
    <scope>NUCLEOTIDE SEQUENCE [LARGE SCALE GENOMIC DNA]</scope>
    <source>
        <strain evidence="18">DSM 11699 / BSA</strain>
    </source>
</reference>
<sequence>MREELFPFIYYENGKLKIDGISVEELARKYGTPLYVYSQSALEHWFKEFDSAFSSIEHITCFAVKSNSNISVLKVLKELGAGADTVSMGEIFRALTAGIDPKKIVFAGVGKRIDEIEYGLEKGILMFNVESESELYAINRVAEKLGKVAPIAFRVNPDVNPKTHPYISTGLKTSKFGIAYEGAIELYKKAKNLKNINPIGIHFHIGSQITDVSVFGEAARKIKEIVKELYSVGIEIEYFDAGGGLGISYNPNEPPVPARALADEIIPIIKDLGCKLILEPGRRLAGNAGILLSQVIYKKERHEKLFYIVDAGMNDLARPSLYKAYHHIVPASKKEGNLKKADVVGPICETGDILAEDRELPPLNEGDIIAVLSAGAYGFTMASNYNSRPRPAEVIAKEGRAEIIRQRETLGDLISKEEIF</sequence>
<dbReference type="InterPro" id="IPR002986">
    <property type="entry name" value="DAP_deCOOHase_LysA"/>
</dbReference>
<evidence type="ECO:0000256" key="5">
    <source>
        <dbReference type="ARBA" id="ARBA00023154"/>
    </source>
</evidence>
<dbReference type="InParanoid" id="F0S1S9"/>
<keyword evidence="6 12" id="KW-0456">Lyase</keyword>
<feature type="binding site" evidence="12">
    <location>
        <position position="322"/>
    </location>
    <ligand>
        <name>substrate</name>
    </ligand>
</feature>
<keyword evidence="3 12" id="KW-0210">Decarboxylase</keyword>
<dbReference type="eggNOG" id="COG0019">
    <property type="taxonomic scope" value="Bacteria"/>
</dbReference>
<dbReference type="PROSITE" id="PS00879">
    <property type="entry name" value="ODR_DC_2_2"/>
    <property type="match status" value="1"/>
</dbReference>
<comment type="catalytic activity">
    <reaction evidence="7 12 14">
        <text>meso-2,6-diaminopimelate + H(+) = L-lysine + CO2</text>
        <dbReference type="Rhea" id="RHEA:15101"/>
        <dbReference type="ChEBI" id="CHEBI:15378"/>
        <dbReference type="ChEBI" id="CHEBI:16526"/>
        <dbReference type="ChEBI" id="CHEBI:32551"/>
        <dbReference type="ChEBI" id="CHEBI:57791"/>
        <dbReference type="EC" id="4.1.1.20"/>
    </reaction>
</comment>
<evidence type="ECO:0000256" key="12">
    <source>
        <dbReference type="HAMAP-Rule" id="MF_02120"/>
    </source>
</evidence>
<evidence type="ECO:0000256" key="8">
    <source>
        <dbReference type="ARBA" id="ARBA00060643"/>
    </source>
</evidence>
<dbReference type="GO" id="GO:0030170">
    <property type="term" value="F:pyridoxal phosphate binding"/>
    <property type="evidence" value="ECO:0007669"/>
    <property type="project" value="UniProtKB-UniRule"/>
</dbReference>
<dbReference type="FunFam" id="2.40.37.10:FF:000003">
    <property type="entry name" value="Diaminopimelate decarboxylase"/>
    <property type="match status" value="1"/>
</dbReference>
<dbReference type="UniPathway" id="UPA00034">
    <property type="reaction ID" value="UER00027"/>
</dbReference>
<dbReference type="CDD" id="cd06828">
    <property type="entry name" value="PLPDE_III_DapDC"/>
    <property type="match status" value="1"/>
</dbReference>
<dbReference type="AlphaFoldDB" id="F0S1S9"/>
<dbReference type="KEGG" id="dte:Dester_0277"/>
<feature type="binding site" evidence="12">
    <location>
        <position position="377"/>
    </location>
    <ligand>
        <name>substrate</name>
    </ligand>
</feature>
<dbReference type="PANTHER" id="PTHR43727">
    <property type="entry name" value="DIAMINOPIMELATE DECARBOXYLASE"/>
    <property type="match status" value="1"/>
</dbReference>
<feature type="active site" description="Proton donor" evidence="13">
    <location>
        <position position="348"/>
    </location>
</feature>
<dbReference type="Pfam" id="PF00278">
    <property type="entry name" value="Orn_DAP_Arg_deC"/>
    <property type="match status" value="1"/>
</dbReference>
<evidence type="ECO:0000256" key="9">
    <source>
        <dbReference type="ARBA" id="ARBA00060983"/>
    </source>
</evidence>
<dbReference type="Gene3D" id="2.40.37.10">
    <property type="entry name" value="Lyase, Ornithine Decarboxylase, Chain A, domain 1"/>
    <property type="match status" value="1"/>
</dbReference>
<dbReference type="PANTHER" id="PTHR43727:SF2">
    <property type="entry name" value="GROUP IV DECARBOXYLASE"/>
    <property type="match status" value="1"/>
</dbReference>
<comment type="subunit">
    <text evidence="12">Homodimer.</text>
</comment>
<dbReference type="Proteomes" id="UP000007102">
    <property type="component" value="Chromosome"/>
</dbReference>